<dbReference type="RefSeq" id="WP_197008117.1">
    <property type="nucleotide sequence ID" value="NZ_BONS01000013.1"/>
</dbReference>
<proteinExistence type="predicted"/>
<dbReference type="AlphaFoldDB" id="A0A8J7GYL9"/>
<gene>
    <name evidence="2" type="ORF">IW245_007928</name>
</gene>
<accession>A0A8J7GYL9</accession>
<protein>
    <submittedName>
        <fullName evidence="2">Uncharacterized protein</fullName>
    </submittedName>
</protein>
<name>A0A8J7GYL9_9ACTN</name>
<evidence type="ECO:0000313" key="2">
    <source>
        <dbReference type="EMBL" id="MBG6141734.1"/>
    </source>
</evidence>
<comment type="caution">
    <text evidence="2">The sequence shown here is derived from an EMBL/GenBank/DDBJ whole genome shotgun (WGS) entry which is preliminary data.</text>
</comment>
<organism evidence="2 3">
    <name type="scientific">Longispora fulva</name>
    <dbReference type="NCBI Taxonomy" id="619741"/>
    <lineage>
        <taxon>Bacteria</taxon>
        <taxon>Bacillati</taxon>
        <taxon>Actinomycetota</taxon>
        <taxon>Actinomycetes</taxon>
        <taxon>Micromonosporales</taxon>
        <taxon>Micromonosporaceae</taxon>
        <taxon>Longispora</taxon>
    </lineage>
</organism>
<feature type="compositionally biased region" description="Basic residues" evidence="1">
    <location>
        <begin position="45"/>
        <end position="57"/>
    </location>
</feature>
<reference evidence="2" key="1">
    <citation type="submission" date="2020-11" db="EMBL/GenBank/DDBJ databases">
        <title>Sequencing the genomes of 1000 actinobacteria strains.</title>
        <authorList>
            <person name="Klenk H.-P."/>
        </authorList>
    </citation>
    <scope>NUCLEOTIDE SEQUENCE</scope>
    <source>
        <strain evidence="2">DSM 45356</strain>
    </source>
</reference>
<feature type="region of interest" description="Disordered" evidence="1">
    <location>
        <begin position="36"/>
        <end position="57"/>
    </location>
</feature>
<evidence type="ECO:0000313" key="3">
    <source>
        <dbReference type="Proteomes" id="UP000622552"/>
    </source>
</evidence>
<sequence length="57" mass="6764">MTMTSMRWAVAPEDIPKPRRGVELWAVISRKLPAGRRNDQPVRYTRTRTRNGARHRY</sequence>
<dbReference type="EMBL" id="JADOUF010000001">
    <property type="protein sequence ID" value="MBG6141734.1"/>
    <property type="molecule type" value="Genomic_DNA"/>
</dbReference>
<evidence type="ECO:0000256" key="1">
    <source>
        <dbReference type="SAM" id="MobiDB-lite"/>
    </source>
</evidence>
<dbReference type="Proteomes" id="UP000622552">
    <property type="component" value="Unassembled WGS sequence"/>
</dbReference>
<keyword evidence="3" id="KW-1185">Reference proteome</keyword>